<dbReference type="NCBIfam" id="TIGR04038">
    <property type="entry name" value="tatD_link_rSAM"/>
    <property type="match status" value="1"/>
</dbReference>
<dbReference type="InterPro" id="IPR013785">
    <property type="entry name" value="Aldolase_TIM"/>
</dbReference>
<dbReference type="PANTHER" id="PTHR30352:SF5">
    <property type="entry name" value="PYRUVATE FORMATE-LYASE 1-ACTIVATING ENZYME"/>
    <property type="match status" value="1"/>
</dbReference>
<dbReference type="Proteomes" id="UP001446205">
    <property type="component" value="Unassembled WGS sequence"/>
</dbReference>
<gene>
    <name evidence="9" type="ORF">WOB96_07885</name>
</gene>
<proteinExistence type="predicted"/>
<dbReference type="CDD" id="cd01335">
    <property type="entry name" value="Radical_SAM"/>
    <property type="match status" value="1"/>
</dbReference>
<dbReference type="Gene3D" id="3.20.20.70">
    <property type="entry name" value="Aldolase class I"/>
    <property type="match status" value="1"/>
</dbReference>
<evidence type="ECO:0000313" key="10">
    <source>
        <dbReference type="Proteomes" id="UP001446205"/>
    </source>
</evidence>
<evidence type="ECO:0000313" key="9">
    <source>
        <dbReference type="EMBL" id="MEK8089686.1"/>
    </source>
</evidence>
<dbReference type="EMBL" id="JBBPCO010000007">
    <property type="protein sequence ID" value="MEK8089686.1"/>
    <property type="molecule type" value="Genomic_DNA"/>
</dbReference>
<evidence type="ECO:0000256" key="5">
    <source>
        <dbReference type="ARBA" id="ARBA00022723"/>
    </source>
</evidence>
<accession>A0ABU9D9Q1</accession>
<dbReference type="SFLD" id="SFLDS00029">
    <property type="entry name" value="Radical_SAM"/>
    <property type="match status" value="1"/>
</dbReference>
<dbReference type="Pfam" id="PF04055">
    <property type="entry name" value="Radical_SAM"/>
    <property type="match status" value="1"/>
</dbReference>
<dbReference type="InterPro" id="IPR058240">
    <property type="entry name" value="rSAM_sf"/>
</dbReference>
<sequence length="210" mass="23093">MSEHNASIIQIKRGLIAYPQGSKLYLNVTNSCSLRCRFCPKFTGSWRIGGHYLRLATEPELDEILAVVGGPRNYDEVVFSGLGEPTMRLYTVLEAGKELRRLGGYVRLETDGLANLRFGRDITPDLEGNIDALSVSIQAANETIYNEHCRPKRLHCHAAALDFADLARDYVPSITLTAIKGLAGVDIPACEATAEAFGVNFHKRNLGTID</sequence>
<dbReference type="InterPro" id="IPR007197">
    <property type="entry name" value="rSAM"/>
</dbReference>
<evidence type="ECO:0000256" key="6">
    <source>
        <dbReference type="ARBA" id="ARBA00023004"/>
    </source>
</evidence>
<keyword evidence="7" id="KW-0411">Iron-sulfur</keyword>
<dbReference type="PROSITE" id="PS51918">
    <property type="entry name" value="RADICAL_SAM"/>
    <property type="match status" value="1"/>
</dbReference>
<keyword evidence="4" id="KW-0949">S-adenosyl-L-methionine</keyword>
<name>A0ABU9D9Q1_9PROT</name>
<keyword evidence="6" id="KW-0408">Iron</keyword>
<dbReference type="SUPFAM" id="SSF102114">
    <property type="entry name" value="Radical SAM enzymes"/>
    <property type="match status" value="1"/>
</dbReference>
<keyword evidence="2" id="KW-0004">4Fe-4S</keyword>
<dbReference type="InterPro" id="IPR023821">
    <property type="entry name" value="rSAM_TatD-assoc"/>
</dbReference>
<dbReference type="InterPro" id="IPR034457">
    <property type="entry name" value="Organic_radical-activating"/>
</dbReference>
<reference evidence="9 10" key="1">
    <citation type="submission" date="2024-04" db="EMBL/GenBank/DDBJ databases">
        <authorList>
            <person name="Abashina T."/>
            <person name="Shaikin A."/>
        </authorList>
    </citation>
    <scope>NUCLEOTIDE SEQUENCE [LARGE SCALE GENOMIC DNA]</scope>
    <source>
        <strain evidence="9 10">AAFK</strain>
    </source>
</reference>
<comment type="caution">
    <text evidence="9">The sequence shown here is derived from an EMBL/GenBank/DDBJ whole genome shotgun (WGS) entry which is preliminary data.</text>
</comment>
<feature type="domain" description="Radical SAM core" evidence="8">
    <location>
        <begin position="18"/>
        <end position="210"/>
    </location>
</feature>
<evidence type="ECO:0000256" key="4">
    <source>
        <dbReference type="ARBA" id="ARBA00022691"/>
    </source>
</evidence>
<evidence type="ECO:0000256" key="7">
    <source>
        <dbReference type="ARBA" id="ARBA00023014"/>
    </source>
</evidence>
<dbReference type="PANTHER" id="PTHR30352">
    <property type="entry name" value="PYRUVATE FORMATE-LYASE-ACTIVATING ENZYME"/>
    <property type="match status" value="1"/>
</dbReference>
<keyword evidence="5" id="KW-0479">Metal-binding</keyword>
<evidence type="ECO:0000259" key="8">
    <source>
        <dbReference type="PROSITE" id="PS51918"/>
    </source>
</evidence>
<dbReference type="RefSeq" id="WP_341370744.1">
    <property type="nucleotide sequence ID" value="NZ_JBBPCO010000007.1"/>
</dbReference>
<evidence type="ECO:0000256" key="3">
    <source>
        <dbReference type="ARBA" id="ARBA00022526"/>
    </source>
</evidence>
<organism evidence="9 10">
    <name type="scientific">Thermithiobacillus plumbiphilus</name>
    <dbReference type="NCBI Taxonomy" id="1729899"/>
    <lineage>
        <taxon>Bacteria</taxon>
        <taxon>Pseudomonadati</taxon>
        <taxon>Pseudomonadota</taxon>
        <taxon>Acidithiobacillia</taxon>
        <taxon>Acidithiobacillales</taxon>
        <taxon>Thermithiobacillaceae</taxon>
        <taxon>Thermithiobacillus</taxon>
    </lineage>
</organism>
<keyword evidence="3" id="KW-0119">Carbohydrate metabolism</keyword>
<protein>
    <submittedName>
        <fullName evidence="9">TatD family nuclease-associated radical SAM protein</fullName>
    </submittedName>
</protein>
<comment type="cofactor">
    <cofactor evidence="1">
        <name>[4Fe-4S] cluster</name>
        <dbReference type="ChEBI" id="CHEBI:49883"/>
    </cofactor>
</comment>
<keyword evidence="3" id="KW-0313">Glucose metabolism</keyword>
<evidence type="ECO:0000256" key="2">
    <source>
        <dbReference type="ARBA" id="ARBA00022485"/>
    </source>
</evidence>
<keyword evidence="10" id="KW-1185">Reference proteome</keyword>
<evidence type="ECO:0000256" key="1">
    <source>
        <dbReference type="ARBA" id="ARBA00001966"/>
    </source>
</evidence>